<dbReference type="PANTHER" id="PTHR46355">
    <property type="entry name" value="UPF0428 PROTEIN CXORF56"/>
    <property type="match status" value="1"/>
</dbReference>
<gene>
    <name evidence="4" type="ORF">BTMF_LOCUS15128</name>
</gene>
<proteinExistence type="inferred from homology"/>
<reference evidence="4 5" key="2">
    <citation type="submission" date="2018-11" db="EMBL/GenBank/DDBJ databases">
        <authorList>
            <consortium name="Pathogen Informatics"/>
        </authorList>
    </citation>
    <scope>NUCLEOTIDE SEQUENCE [LARGE SCALE GENOMIC DNA]</scope>
</reference>
<accession>A0A0R3RAU3</accession>
<dbReference type="InterPro" id="IPR029704">
    <property type="entry name" value="STEEP-like"/>
</dbReference>
<dbReference type="EMBL" id="UZAG01022122">
    <property type="protein sequence ID" value="VDO52548.1"/>
    <property type="molecule type" value="Genomic_DNA"/>
</dbReference>
<protein>
    <recommendedName>
        <fullName evidence="2">STING ER exit protein</fullName>
    </recommendedName>
</protein>
<evidence type="ECO:0000259" key="3">
    <source>
        <dbReference type="Pfam" id="PF25809"/>
    </source>
</evidence>
<feature type="domain" description="STEEP1" evidence="3">
    <location>
        <begin position="17"/>
        <end position="67"/>
    </location>
</feature>
<comment type="similarity">
    <text evidence="1">Belongs to the STEEP1 family.</text>
</comment>
<evidence type="ECO:0000256" key="1">
    <source>
        <dbReference type="ARBA" id="ARBA00024205"/>
    </source>
</evidence>
<dbReference type="InterPro" id="IPR057965">
    <property type="entry name" value="STEEP1_dom"/>
</dbReference>
<dbReference type="WBParaSite" id="BTMF_0001715901-mRNA-1">
    <property type="protein sequence ID" value="BTMF_0001715901-mRNA-1"/>
    <property type="gene ID" value="BTMF_0001715901"/>
</dbReference>
<sequence length="113" mass="13017">MITDTLLSMLLQPSRVGDTVYVRRSEGLEQQYRKNSHKFGILLFYYHPFNFKNYLFTFDNTLCSAQQIDDLKLKHVKNQKKVGSVTVSTVEETEDELEAVMCSATVNDQISES</sequence>
<name>A0A0R3RAU3_9BILA</name>
<evidence type="ECO:0000313" key="6">
    <source>
        <dbReference type="WBParaSite" id="BTMF_0001715901-mRNA-1"/>
    </source>
</evidence>
<dbReference type="Proteomes" id="UP000280834">
    <property type="component" value="Unassembled WGS sequence"/>
</dbReference>
<dbReference type="GO" id="GO:0006888">
    <property type="term" value="P:endoplasmic reticulum to Golgi vesicle-mediated transport"/>
    <property type="evidence" value="ECO:0007669"/>
    <property type="project" value="TreeGrafter"/>
</dbReference>
<keyword evidence="5" id="KW-1185">Reference proteome</keyword>
<evidence type="ECO:0000313" key="4">
    <source>
        <dbReference type="EMBL" id="VDO52548.1"/>
    </source>
</evidence>
<evidence type="ECO:0000256" key="2">
    <source>
        <dbReference type="ARBA" id="ARBA00024237"/>
    </source>
</evidence>
<dbReference type="GO" id="GO:0005737">
    <property type="term" value="C:cytoplasm"/>
    <property type="evidence" value="ECO:0007669"/>
    <property type="project" value="GOC"/>
</dbReference>
<dbReference type="STRING" id="42155.A0A0R3RAU3"/>
<reference evidence="6" key="1">
    <citation type="submission" date="2017-02" db="UniProtKB">
        <authorList>
            <consortium name="WormBaseParasite"/>
        </authorList>
    </citation>
    <scope>IDENTIFICATION</scope>
</reference>
<dbReference type="Pfam" id="PF25809">
    <property type="entry name" value="STEEP1"/>
    <property type="match status" value="1"/>
</dbReference>
<dbReference type="GO" id="GO:0090158">
    <property type="term" value="P:endoplasmic reticulum membrane organization"/>
    <property type="evidence" value="ECO:0007669"/>
    <property type="project" value="TreeGrafter"/>
</dbReference>
<evidence type="ECO:0000313" key="5">
    <source>
        <dbReference type="Proteomes" id="UP000280834"/>
    </source>
</evidence>
<dbReference type="PANTHER" id="PTHR46355:SF1">
    <property type="entry name" value="STING ER EXIT PROTEIN"/>
    <property type="match status" value="1"/>
</dbReference>
<dbReference type="AlphaFoldDB" id="A0A0R3RAU3"/>
<organism evidence="6">
    <name type="scientific">Brugia timori</name>
    <dbReference type="NCBI Taxonomy" id="42155"/>
    <lineage>
        <taxon>Eukaryota</taxon>
        <taxon>Metazoa</taxon>
        <taxon>Ecdysozoa</taxon>
        <taxon>Nematoda</taxon>
        <taxon>Chromadorea</taxon>
        <taxon>Rhabditida</taxon>
        <taxon>Spirurina</taxon>
        <taxon>Spiruromorpha</taxon>
        <taxon>Filarioidea</taxon>
        <taxon>Onchocercidae</taxon>
        <taxon>Brugia</taxon>
    </lineage>
</organism>